<comment type="subunit">
    <text evidence="13">Complex I is composed of 45 different subunits. Interacts with CARD15, but not with CARD4. Interacts with STAT3, but not with STAT1, STAT2 and STAT5A. Interacts with OLFM4.</text>
</comment>
<sequence length="174" mass="20968">MVCGLRTPQRFKVAKLWSLRVFNFFGLTSTCRFNVILVLKLKTIYLKFVYYLGKILRYTQFAAFSAFTLVSWGFFIKYKDNRSLQQLEMKDARIAIEPFIFAEKDRAILKHYRRNRDEENELMKNVEGWKTGTLWGEPVYHNVRSRYIKPCMVELIAHMSYWDKNDFVYDKLDR</sequence>
<name>A0AAV2H518_LYMST</name>
<evidence type="ECO:0000256" key="7">
    <source>
        <dbReference type="ARBA" id="ARBA00022792"/>
    </source>
</evidence>
<keyword evidence="11 14" id="KW-0472">Membrane</keyword>
<comment type="caution">
    <text evidence="14">Lacks conserved residue(s) required for the propagation of feature annotation.</text>
</comment>
<evidence type="ECO:0000313" key="15">
    <source>
        <dbReference type="EMBL" id="CAL1528203.1"/>
    </source>
</evidence>
<feature type="transmembrane region" description="Helical" evidence="14">
    <location>
        <begin position="59"/>
        <end position="76"/>
    </location>
</feature>
<evidence type="ECO:0000256" key="12">
    <source>
        <dbReference type="ARBA" id="ARBA00045908"/>
    </source>
</evidence>
<evidence type="ECO:0000256" key="11">
    <source>
        <dbReference type="ARBA" id="ARBA00023136"/>
    </source>
</evidence>
<evidence type="ECO:0000256" key="5">
    <source>
        <dbReference type="ARBA" id="ARBA00022660"/>
    </source>
</evidence>
<keyword evidence="5 14" id="KW-0679">Respiratory chain</keyword>
<dbReference type="PANTHER" id="PTHR12966:SF0">
    <property type="entry name" value="NADH DEHYDROGENASE [UBIQUINONE] 1 ALPHA SUBCOMPLEX SUBUNIT 13"/>
    <property type="match status" value="1"/>
</dbReference>
<dbReference type="Pfam" id="PF06212">
    <property type="entry name" value="GRIM-19"/>
    <property type="match status" value="1"/>
</dbReference>
<dbReference type="PANTHER" id="PTHR12966">
    <property type="entry name" value="NADH DEHYDROGENASE UBIQUINONE 1 ALPHA SUBCOMPLEX SUBUNIT 13"/>
    <property type="match status" value="1"/>
</dbReference>
<accession>A0AAV2H518</accession>
<keyword evidence="10 14" id="KW-0496">Mitochondrion</keyword>
<comment type="subcellular location">
    <subcellularLocation>
        <location evidence="1 14">Mitochondrion inner membrane</location>
        <topology evidence="1 14">Single-pass membrane protein</topology>
        <orientation evidence="1 14">Matrix side</orientation>
    </subcellularLocation>
</comment>
<dbReference type="Proteomes" id="UP001497497">
    <property type="component" value="Unassembled WGS sequence"/>
</dbReference>
<dbReference type="AlphaFoldDB" id="A0AAV2H518"/>
<keyword evidence="8 14" id="KW-0249">Electron transport</keyword>
<dbReference type="GO" id="GO:0005743">
    <property type="term" value="C:mitochondrial inner membrane"/>
    <property type="evidence" value="ECO:0007669"/>
    <property type="project" value="UniProtKB-SubCell"/>
</dbReference>
<comment type="function">
    <text evidence="12">Accessory subunit of the mitochondrial membrane respiratory chain NADH dehydrogenase (Complex I), that is believed not to be involved in catalysis. Complex I functions in the transfer of electrons from NADH to the respiratory chain. The immediate electron acceptor for the enzyme is believed to be ubiquinone. Involved in the interferon/all-trans-retinoic acid (IFN/RA) induced cell death. This apoptotic activity is inhibited by interaction with viral IRF1. Prevents the transactivation of STAT3 target genes. May play a role in CARD15-mediated innate mucosal responses and serve to regulate intestinal epithelial cell responses to microbes.</text>
</comment>
<evidence type="ECO:0000256" key="8">
    <source>
        <dbReference type="ARBA" id="ARBA00022982"/>
    </source>
</evidence>
<keyword evidence="16" id="KW-1185">Reference proteome</keyword>
<protein>
    <recommendedName>
        <fullName evidence="3 14">NADH dehydrogenase [ubiquinone] 1 alpha subcomplex subunit 13</fullName>
    </recommendedName>
</protein>
<comment type="caution">
    <text evidence="15">The sequence shown here is derived from an EMBL/GenBank/DDBJ whole genome shotgun (WGS) entry which is preliminary data.</text>
</comment>
<comment type="similarity">
    <text evidence="2 14">Belongs to the complex I NDUFA13 subunit family.</text>
</comment>
<keyword evidence="6 14" id="KW-0812">Transmembrane</keyword>
<dbReference type="InterPro" id="IPR009346">
    <property type="entry name" value="GRIM-19"/>
</dbReference>
<evidence type="ECO:0000256" key="1">
    <source>
        <dbReference type="ARBA" id="ARBA00004298"/>
    </source>
</evidence>
<proteinExistence type="inferred from homology"/>
<comment type="function">
    <text evidence="14">Complex I functions in the transfer of electrons from NADH to the respiratory chain. Accessory subunit of the mitochondrial membrane respiratory chain NADH dehydrogenase (Complex I), that is believed not to be involved in catalysis.</text>
</comment>
<evidence type="ECO:0000256" key="4">
    <source>
        <dbReference type="ARBA" id="ARBA00022448"/>
    </source>
</evidence>
<dbReference type="EMBL" id="CAXITT010000028">
    <property type="protein sequence ID" value="CAL1528203.1"/>
    <property type="molecule type" value="Genomic_DNA"/>
</dbReference>
<gene>
    <name evidence="15" type="ORF">GSLYS_00002373001</name>
</gene>
<evidence type="ECO:0000256" key="2">
    <source>
        <dbReference type="ARBA" id="ARBA00007312"/>
    </source>
</evidence>
<keyword evidence="9 14" id="KW-1133">Transmembrane helix</keyword>
<evidence type="ECO:0000256" key="14">
    <source>
        <dbReference type="RuleBase" id="RU368034"/>
    </source>
</evidence>
<evidence type="ECO:0000256" key="13">
    <source>
        <dbReference type="ARBA" id="ARBA00046797"/>
    </source>
</evidence>
<keyword evidence="4 14" id="KW-0813">Transport</keyword>
<evidence type="ECO:0000313" key="16">
    <source>
        <dbReference type="Proteomes" id="UP001497497"/>
    </source>
</evidence>
<evidence type="ECO:0000256" key="10">
    <source>
        <dbReference type="ARBA" id="ARBA00023128"/>
    </source>
</evidence>
<evidence type="ECO:0000256" key="3">
    <source>
        <dbReference type="ARBA" id="ARBA00018192"/>
    </source>
</evidence>
<dbReference type="GO" id="GO:0045271">
    <property type="term" value="C:respiratory chain complex I"/>
    <property type="evidence" value="ECO:0007669"/>
    <property type="project" value="UniProtKB-UniRule"/>
</dbReference>
<organism evidence="15 16">
    <name type="scientific">Lymnaea stagnalis</name>
    <name type="common">Great pond snail</name>
    <name type="synonym">Helix stagnalis</name>
    <dbReference type="NCBI Taxonomy" id="6523"/>
    <lineage>
        <taxon>Eukaryota</taxon>
        <taxon>Metazoa</taxon>
        <taxon>Spiralia</taxon>
        <taxon>Lophotrochozoa</taxon>
        <taxon>Mollusca</taxon>
        <taxon>Gastropoda</taxon>
        <taxon>Heterobranchia</taxon>
        <taxon>Euthyneura</taxon>
        <taxon>Panpulmonata</taxon>
        <taxon>Hygrophila</taxon>
        <taxon>Lymnaeoidea</taxon>
        <taxon>Lymnaeidae</taxon>
        <taxon>Lymnaea</taxon>
    </lineage>
</organism>
<evidence type="ECO:0000256" key="6">
    <source>
        <dbReference type="ARBA" id="ARBA00022692"/>
    </source>
</evidence>
<keyword evidence="7 14" id="KW-0999">Mitochondrion inner membrane</keyword>
<evidence type="ECO:0000256" key="9">
    <source>
        <dbReference type="ARBA" id="ARBA00022989"/>
    </source>
</evidence>
<feature type="transmembrane region" description="Helical" evidence="14">
    <location>
        <begin position="21"/>
        <end position="39"/>
    </location>
</feature>
<reference evidence="15 16" key="1">
    <citation type="submission" date="2024-04" db="EMBL/GenBank/DDBJ databases">
        <authorList>
            <consortium name="Genoscope - CEA"/>
            <person name="William W."/>
        </authorList>
    </citation>
    <scope>NUCLEOTIDE SEQUENCE [LARGE SCALE GENOMIC DNA]</scope>
</reference>